<dbReference type="InterPro" id="IPR050422">
    <property type="entry name" value="X-Pro_aminopeptidase_P"/>
</dbReference>
<dbReference type="Pfam" id="PF00909">
    <property type="entry name" value="Ammonium_transp"/>
    <property type="match status" value="1"/>
</dbReference>
<dbReference type="FunFam" id="3.90.230.10:FF:000007">
    <property type="entry name" value="Xaa-Pro aminopeptidase P"/>
    <property type="match status" value="1"/>
</dbReference>
<evidence type="ECO:0000256" key="6">
    <source>
        <dbReference type="ARBA" id="ARBA00022692"/>
    </source>
</evidence>
<feature type="transmembrane region" description="Helical" evidence="14">
    <location>
        <begin position="12"/>
        <end position="37"/>
    </location>
</feature>
<evidence type="ECO:0000256" key="11">
    <source>
        <dbReference type="ARBA" id="ARBA00023177"/>
    </source>
</evidence>
<evidence type="ECO:0008006" key="21">
    <source>
        <dbReference type="Google" id="ProtNLM"/>
    </source>
</evidence>
<feature type="transmembrane region" description="Helical" evidence="14">
    <location>
        <begin position="172"/>
        <end position="194"/>
    </location>
</feature>
<evidence type="ECO:0000259" key="18">
    <source>
        <dbReference type="Pfam" id="PF16188"/>
    </source>
</evidence>
<comment type="similarity">
    <text evidence="3">Belongs to the ammonia transporter channel (TC 1.A.11.2) family.</text>
</comment>
<feature type="transmembrane region" description="Helical" evidence="14">
    <location>
        <begin position="206"/>
        <end position="226"/>
    </location>
</feature>
<dbReference type="GO" id="GO:0008519">
    <property type="term" value="F:ammonium channel activity"/>
    <property type="evidence" value="ECO:0007669"/>
    <property type="project" value="InterPro"/>
</dbReference>
<comment type="similarity">
    <text evidence="4">Belongs to the peptidase M24B family.</text>
</comment>
<organism evidence="19 20">
    <name type="scientific">Pichia inconspicua</name>
    <dbReference type="NCBI Taxonomy" id="52247"/>
    <lineage>
        <taxon>Eukaryota</taxon>
        <taxon>Fungi</taxon>
        <taxon>Dikarya</taxon>
        <taxon>Ascomycota</taxon>
        <taxon>Saccharomycotina</taxon>
        <taxon>Pichiomycetes</taxon>
        <taxon>Pichiales</taxon>
        <taxon>Pichiaceae</taxon>
        <taxon>Pichia</taxon>
    </lineage>
</organism>
<keyword evidence="9 14" id="KW-1133">Transmembrane helix</keyword>
<accession>A0A4V4NFI3</accession>
<dbReference type="Proteomes" id="UP000307173">
    <property type="component" value="Unassembled WGS sequence"/>
</dbReference>
<keyword evidence="20" id="KW-1185">Reference proteome</keyword>
<dbReference type="Gene3D" id="3.40.350.10">
    <property type="entry name" value="Creatinase/prolidase N-terminal domain"/>
    <property type="match status" value="2"/>
</dbReference>
<dbReference type="InterPro" id="IPR032416">
    <property type="entry name" value="Peptidase_M24_C"/>
</dbReference>
<dbReference type="InterPro" id="IPR001905">
    <property type="entry name" value="Ammonium_transpt"/>
</dbReference>
<evidence type="ECO:0000256" key="10">
    <source>
        <dbReference type="ARBA" id="ARBA00023136"/>
    </source>
</evidence>
<dbReference type="Pfam" id="PF16188">
    <property type="entry name" value="Peptidase_M24_C"/>
    <property type="match status" value="1"/>
</dbReference>
<dbReference type="Pfam" id="PF01321">
    <property type="entry name" value="Creatinase_N"/>
    <property type="match status" value="1"/>
</dbReference>
<dbReference type="InterPro" id="IPR000994">
    <property type="entry name" value="Pept_M24"/>
</dbReference>
<keyword evidence="10 14" id="KW-0472">Membrane</keyword>
<evidence type="ECO:0000256" key="3">
    <source>
        <dbReference type="ARBA" id="ARBA00005887"/>
    </source>
</evidence>
<feature type="transmembrane region" description="Helical" evidence="14">
    <location>
        <begin position="238"/>
        <end position="259"/>
    </location>
</feature>
<evidence type="ECO:0000256" key="9">
    <source>
        <dbReference type="ARBA" id="ARBA00022989"/>
    </source>
</evidence>
<dbReference type="Pfam" id="PF00557">
    <property type="entry name" value="Peptidase_M24"/>
    <property type="match status" value="1"/>
</dbReference>
<evidence type="ECO:0000256" key="4">
    <source>
        <dbReference type="ARBA" id="ARBA00008766"/>
    </source>
</evidence>
<evidence type="ECO:0000313" key="19">
    <source>
        <dbReference type="EMBL" id="TID23224.1"/>
    </source>
</evidence>
<feature type="compositionally biased region" description="Basic and acidic residues" evidence="13">
    <location>
        <begin position="451"/>
        <end position="464"/>
    </location>
</feature>
<comment type="cofactor">
    <cofactor evidence="1">
        <name>Mn(2+)</name>
        <dbReference type="ChEBI" id="CHEBI:29035"/>
    </cofactor>
</comment>
<protein>
    <recommendedName>
        <fullName evidence="21">Aminopeptidase P N-terminal domain-containing protein</fullName>
    </recommendedName>
</protein>
<keyword evidence="12" id="KW-0464">Manganese</keyword>
<feature type="transmembrane region" description="Helical" evidence="14">
    <location>
        <begin position="49"/>
        <end position="67"/>
    </location>
</feature>
<keyword evidence="8" id="KW-0378">Hydrolase</keyword>
<dbReference type="OrthoDB" id="534912at2759"/>
<feature type="domain" description="Ammonium transporter AmtB-like" evidence="16">
    <location>
        <begin position="19"/>
        <end position="422"/>
    </location>
</feature>
<evidence type="ECO:0000259" key="16">
    <source>
        <dbReference type="Pfam" id="PF00909"/>
    </source>
</evidence>
<keyword evidence="7" id="KW-0479">Metal-binding</keyword>
<name>A0A4V4NFI3_9ASCO</name>
<dbReference type="InterPro" id="IPR000587">
    <property type="entry name" value="Creatinase_N"/>
</dbReference>
<keyword evidence="5" id="KW-0813">Transport</keyword>
<dbReference type="PANTHER" id="PTHR43763">
    <property type="entry name" value="XAA-PRO AMINOPEPTIDASE 1"/>
    <property type="match status" value="1"/>
</dbReference>
<dbReference type="GO" id="GO:0016787">
    <property type="term" value="F:hydrolase activity"/>
    <property type="evidence" value="ECO:0007669"/>
    <property type="project" value="UniProtKB-KW"/>
</dbReference>
<evidence type="ECO:0000256" key="13">
    <source>
        <dbReference type="SAM" id="MobiDB-lite"/>
    </source>
</evidence>
<keyword evidence="11" id="KW-0924">Ammonia transport</keyword>
<evidence type="ECO:0000259" key="17">
    <source>
        <dbReference type="Pfam" id="PF01321"/>
    </source>
</evidence>
<feature type="domain" description="Creatinase N-terminal" evidence="17">
    <location>
        <begin position="563"/>
        <end position="704"/>
    </location>
</feature>
<dbReference type="EMBL" id="SELW01000533">
    <property type="protein sequence ID" value="TID23224.1"/>
    <property type="molecule type" value="Genomic_DNA"/>
</dbReference>
<proteinExistence type="inferred from homology"/>
<evidence type="ECO:0000256" key="8">
    <source>
        <dbReference type="ARBA" id="ARBA00022801"/>
    </source>
</evidence>
<dbReference type="SUPFAM" id="SSF111352">
    <property type="entry name" value="Ammonium transporter"/>
    <property type="match status" value="1"/>
</dbReference>
<feature type="domain" description="Peptidase M24 C-terminal" evidence="18">
    <location>
        <begin position="1109"/>
        <end position="1168"/>
    </location>
</feature>
<dbReference type="GO" id="GO:0016020">
    <property type="term" value="C:membrane"/>
    <property type="evidence" value="ECO:0007669"/>
    <property type="project" value="UniProtKB-SubCell"/>
</dbReference>
<dbReference type="AlphaFoldDB" id="A0A4V4NFI3"/>
<dbReference type="Pfam" id="PF16189">
    <property type="entry name" value="Creatinase_N_2"/>
    <property type="match status" value="1"/>
</dbReference>
<dbReference type="GO" id="GO:0046872">
    <property type="term" value="F:metal ion binding"/>
    <property type="evidence" value="ECO:0007669"/>
    <property type="project" value="UniProtKB-KW"/>
</dbReference>
<dbReference type="InterPro" id="IPR018047">
    <property type="entry name" value="Ammonium_transpt_CS"/>
</dbReference>
<evidence type="ECO:0000256" key="5">
    <source>
        <dbReference type="ARBA" id="ARBA00022448"/>
    </source>
</evidence>
<feature type="transmembrane region" description="Helical" evidence="14">
    <location>
        <begin position="328"/>
        <end position="348"/>
    </location>
</feature>
<evidence type="ECO:0000256" key="14">
    <source>
        <dbReference type="SAM" id="Phobius"/>
    </source>
</evidence>
<dbReference type="SUPFAM" id="SSF55920">
    <property type="entry name" value="Creatinase/aminopeptidase"/>
    <property type="match status" value="1"/>
</dbReference>
<feature type="transmembrane region" description="Helical" evidence="14">
    <location>
        <begin position="137"/>
        <end position="160"/>
    </location>
</feature>
<feature type="region of interest" description="Disordered" evidence="13">
    <location>
        <begin position="438"/>
        <end position="476"/>
    </location>
</feature>
<reference evidence="19 20" key="1">
    <citation type="journal article" date="2019" name="Front. Genet.">
        <title>Whole-Genome Sequencing of the Opportunistic Yeast Pathogen Candida inconspicua Uncovers Its Hybrid Origin.</title>
        <authorList>
            <person name="Mixao V."/>
            <person name="Hansen A.P."/>
            <person name="Saus E."/>
            <person name="Boekhout T."/>
            <person name="Lass-Florl C."/>
            <person name="Gabaldon T."/>
        </authorList>
    </citation>
    <scope>NUCLEOTIDE SEQUENCE [LARGE SCALE GENOMIC DNA]</scope>
    <source>
        <strain evidence="19 20">CBS 180</strain>
    </source>
</reference>
<dbReference type="SUPFAM" id="SSF53092">
    <property type="entry name" value="Creatinase/prolidase N-terminal domain"/>
    <property type="match status" value="1"/>
</dbReference>
<comment type="caution">
    <text evidence="19">The sequence shown here is derived from an EMBL/GenBank/DDBJ whole genome shotgun (WGS) entry which is preliminary data.</text>
</comment>
<feature type="transmembrane region" description="Helical" evidence="14">
    <location>
        <begin position="110"/>
        <end position="130"/>
    </location>
</feature>
<dbReference type="PROSITE" id="PS51257">
    <property type="entry name" value="PROKAR_LIPOPROTEIN"/>
    <property type="match status" value="1"/>
</dbReference>
<dbReference type="STRING" id="52247.A0A4V4NFI3"/>
<feature type="domain" description="Peptidase M24" evidence="15">
    <location>
        <begin position="878"/>
        <end position="1101"/>
    </location>
</feature>
<dbReference type="GO" id="GO:0019740">
    <property type="term" value="P:nitrogen utilization"/>
    <property type="evidence" value="ECO:0007669"/>
    <property type="project" value="UniProtKB-ARBA"/>
</dbReference>
<evidence type="ECO:0000313" key="20">
    <source>
        <dbReference type="Proteomes" id="UP000307173"/>
    </source>
</evidence>
<feature type="transmembrane region" description="Helical" evidence="14">
    <location>
        <begin position="271"/>
        <end position="290"/>
    </location>
</feature>
<dbReference type="InterPro" id="IPR036005">
    <property type="entry name" value="Creatinase/aminopeptidase-like"/>
</dbReference>
<evidence type="ECO:0000256" key="7">
    <source>
        <dbReference type="ARBA" id="ARBA00022723"/>
    </source>
</evidence>
<keyword evidence="6 14" id="KW-0812">Transmembrane</keyword>
<evidence type="ECO:0000256" key="12">
    <source>
        <dbReference type="ARBA" id="ARBA00023211"/>
    </source>
</evidence>
<dbReference type="InterPro" id="IPR024041">
    <property type="entry name" value="NH4_transpt_AmtB-like_dom"/>
</dbReference>
<feature type="compositionally biased region" description="Polar residues" evidence="13">
    <location>
        <begin position="438"/>
        <end position="450"/>
    </location>
</feature>
<gene>
    <name evidence="19" type="ORF">CANINC_003241</name>
</gene>
<comment type="subcellular location">
    <subcellularLocation>
        <location evidence="2">Membrane</location>
        <topology evidence="2">Multi-pass membrane protein</topology>
    </subcellularLocation>
</comment>
<dbReference type="PROSITE" id="PS01219">
    <property type="entry name" value="AMMONIUM_TRANSP"/>
    <property type="match status" value="1"/>
</dbReference>
<dbReference type="Gene3D" id="3.90.230.10">
    <property type="entry name" value="Creatinase/methionine aminopeptidase superfamily"/>
    <property type="match status" value="1"/>
</dbReference>
<dbReference type="NCBIfam" id="TIGR00836">
    <property type="entry name" value="amt"/>
    <property type="match status" value="1"/>
</dbReference>
<evidence type="ECO:0000259" key="15">
    <source>
        <dbReference type="Pfam" id="PF00557"/>
    </source>
</evidence>
<feature type="transmembrane region" description="Helical" evidence="14">
    <location>
        <begin position="368"/>
        <end position="393"/>
    </location>
</feature>
<evidence type="ECO:0000256" key="1">
    <source>
        <dbReference type="ARBA" id="ARBA00001936"/>
    </source>
</evidence>
<dbReference type="GO" id="GO:0005737">
    <property type="term" value="C:cytoplasm"/>
    <property type="evidence" value="ECO:0007669"/>
    <property type="project" value="UniProtKB-ARBA"/>
</dbReference>
<dbReference type="InterPro" id="IPR029149">
    <property type="entry name" value="Creatin/AminoP/Spt16_N"/>
</dbReference>
<feature type="transmembrane region" description="Helical" evidence="14">
    <location>
        <begin position="296"/>
        <end position="316"/>
    </location>
</feature>
<dbReference type="PANTHER" id="PTHR43763:SF6">
    <property type="entry name" value="XAA-PRO AMINOPEPTIDASE 1"/>
    <property type="match status" value="1"/>
</dbReference>
<dbReference type="Gene3D" id="1.10.3430.10">
    <property type="entry name" value="Ammonium transporter AmtB like domains"/>
    <property type="match status" value="1"/>
</dbReference>
<dbReference type="FunFam" id="1.10.3430.10:FF:000003">
    <property type="entry name" value="Ammonium transporter"/>
    <property type="match status" value="1"/>
</dbReference>
<dbReference type="InterPro" id="IPR029020">
    <property type="entry name" value="Ammonium/urea_transptr"/>
</dbReference>
<sequence>MENSRVWTNSYSLATVLSLVLGSCLVLIMCFGLAYLYSGLARRKSALHMIFSVFLILLVSIFQWYFWGYSLAFSGTASNKFIGNLHNFGYMNLEDDYLVGENIIIPEMSFANFQGMFAAITSCIFIGALCERGRILPFIPFTFCWLTLVYCPVTCWVWNSSGWAYKWGVLDYAGGGPVEILSGFSGFVISYFLGPRNEHLMVNFRPHNVSLVTIGTMLLWFGWLGFNGLSCLTPNLKSVYAIMNTNLCASFGGFTWVLLDYTRTGKWSTVGLCSGIISGLVAATPSSGVIPLWGSVILGIIAGAICNFATIFKVWFKVDDALDVLAEHGIAGVVGLFFNSIFAANYVIGYDGYSDHKGGWIQHNWKQMYIQIAYIGAVAGYCVVVTALLCYVINKIPYCQLRADHDAEELGMDEDQIGEFAYDYVEVRRNFFDVNGFNEDSSNEGDSSTHTAHEEEVVEKRFDSGSDSDSEGYSDSEKELVCKENVKSVTKTLKGSPEQHATCLTAIRSLLLLDKLPASQLISSQRNSKVSVKPSILNKSISSVSGKLKHADNIVKDVDITARLNAIRKVMSERGFQGYIIPSEDAHGSEYVAIRDERRAYVSAFTGSAGVALITLGGKAALSTDSRYWAQARLQLPSDWILLRAGVDEPWQEWLAKTVIEEDYCSQNSITTLAKPTVAVDAKLVSWSGGQELLQVCHSNNVNFVADTDDNIVDIVRKARLEVAIPPPGGGAPLTIHHLVYSGETVESKVANVRKVLNLMGASAYVTSRLDGIAWLLNARGAAVPYTPLFFAFVVITSQSVILYTERNDDMRTYFQQHGIDVRPYAHVWEDTLPSNGIVVLDKNASYALYCAVPAPEIQLRSILEELKGVKNEVEIANIRVSQLADSVAIIRCLAWVHRTATHNKVFEMDVVRKLDEYRKEGNLAHYRGASFTTIAAAGANAAIVHYEPSPGHNTQLRIGEVLLLDAGAQYLEGTTDITRTILIGSVDNHSISELRKRYTLVLAGHISVAQAVFSRNADTVELDSLARQPLAKEGLSYGHGTGHGIDNYGSVHAGPAGLAPAKTSYAYLPLQPGSFISDEPGCYVDGKYGIRIESDLLVVENESDDGKLKFEYCTLVPFCDELIDDRWLLPGQRKWIKEYHSKIWKIVGKELERLEDWEALEWLRVRTN</sequence>
<evidence type="ECO:0000256" key="2">
    <source>
        <dbReference type="ARBA" id="ARBA00004141"/>
    </source>
</evidence>